<dbReference type="Gene3D" id="3.30.2130.10">
    <property type="entry name" value="VC0802-like"/>
    <property type="match status" value="1"/>
</dbReference>
<name>A0A218ZHH8_9HELO</name>
<feature type="region of interest" description="Disordered" evidence="1">
    <location>
        <begin position="199"/>
        <end position="227"/>
    </location>
</feature>
<gene>
    <name evidence="3" type="ORF">B2J93_5095</name>
</gene>
<comment type="caution">
    <text evidence="3">The sequence shown here is derived from an EMBL/GenBank/DDBJ whole genome shotgun (WGS) entry which is preliminary data.</text>
</comment>
<reference evidence="3 4" key="1">
    <citation type="submission" date="2017-04" db="EMBL/GenBank/DDBJ databases">
        <title>Draft genome sequence of Marssonina coronaria NL1: causal agent of apple blotch.</title>
        <authorList>
            <person name="Cheng Q."/>
        </authorList>
    </citation>
    <scope>NUCLEOTIDE SEQUENCE [LARGE SCALE GENOMIC DNA]</scope>
    <source>
        <strain evidence="3 4">NL1</strain>
    </source>
</reference>
<dbReference type="Pfam" id="PF13840">
    <property type="entry name" value="ACT_7"/>
    <property type="match status" value="1"/>
</dbReference>
<dbReference type="AlphaFoldDB" id="A0A218ZHH8"/>
<dbReference type="PANTHER" id="PTHR31131">
    <property type="entry name" value="CHROMOSOME 1, WHOLE GENOME SHOTGUN SEQUENCE"/>
    <property type="match status" value="1"/>
</dbReference>
<sequence>MTLYIHSHCLLLFRSTIREDLLIDGGYSPMLTGTIEGQFSLIHIPLPLYAAVIQPILRVLLPHGGPAHTDEPEGLLSGLSTDNKHGFLNISVTPLECSIVCHTTWAHSVFAPTLSRLPKEDSNQCHISKDTYIIFSVNSAGMEAGQRVMDLTAPLAMAAIPIFFITTYYTDFILVPSKDRQTVCAALLDRGFEFSENDSAYVQAPPHPPHSRIPSSSSPPPTPPPSNVAELQARTFSQLKKRNVVPFIEPDLHLVQCSGKEILGGHDPYRHGYSNGHHLPNSFLSSIDPKFYLGLVSALITRPRFLSLTLATDDAPSLLLDKSLLRLFGNSIVGDADGDLVPIFLDLETLPAESTGIVCGVAGRLCEVQGEGGELSYLSTARAGAVILTREGSVRALDVLLPLLEK</sequence>
<evidence type="ECO:0000256" key="1">
    <source>
        <dbReference type="SAM" id="MobiDB-lite"/>
    </source>
</evidence>
<dbReference type="InterPro" id="IPR051719">
    <property type="entry name" value="CASTOR_mTORC1"/>
</dbReference>
<dbReference type="OrthoDB" id="58529at2759"/>
<dbReference type="InParanoid" id="A0A218ZHH8"/>
<dbReference type="GO" id="GO:0046394">
    <property type="term" value="P:carboxylic acid biosynthetic process"/>
    <property type="evidence" value="ECO:0007669"/>
    <property type="project" value="UniProtKB-ARBA"/>
</dbReference>
<feature type="compositionally biased region" description="Pro residues" evidence="1">
    <location>
        <begin position="217"/>
        <end position="226"/>
    </location>
</feature>
<dbReference type="InterPro" id="IPR027795">
    <property type="entry name" value="CASTOR_ACT_dom"/>
</dbReference>
<accession>A0A218ZHH8</accession>
<proteinExistence type="predicted"/>
<dbReference type="PANTHER" id="PTHR31131:SF6">
    <property type="entry name" value="CASTOR ACT DOMAIN-CONTAINING PROTEIN"/>
    <property type="match status" value="1"/>
</dbReference>
<feature type="domain" description="CASTOR ACT" evidence="2">
    <location>
        <begin position="128"/>
        <end position="187"/>
    </location>
</feature>
<protein>
    <recommendedName>
        <fullName evidence="2">CASTOR ACT domain-containing protein</fullName>
    </recommendedName>
</protein>
<dbReference type="SUPFAM" id="SSF55021">
    <property type="entry name" value="ACT-like"/>
    <property type="match status" value="1"/>
</dbReference>
<dbReference type="GO" id="GO:0006520">
    <property type="term" value="P:amino acid metabolic process"/>
    <property type="evidence" value="ECO:0007669"/>
    <property type="project" value="UniProtKB-ARBA"/>
</dbReference>
<evidence type="ECO:0000313" key="4">
    <source>
        <dbReference type="Proteomes" id="UP000242519"/>
    </source>
</evidence>
<dbReference type="EMBL" id="MZNU01000038">
    <property type="protein sequence ID" value="OWP06616.1"/>
    <property type="molecule type" value="Genomic_DNA"/>
</dbReference>
<dbReference type="InterPro" id="IPR045865">
    <property type="entry name" value="ACT-like_dom_sf"/>
</dbReference>
<organism evidence="3 4">
    <name type="scientific">Diplocarpon coronariae</name>
    <dbReference type="NCBI Taxonomy" id="2795749"/>
    <lineage>
        <taxon>Eukaryota</taxon>
        <taxon>Fungi</taxon>
        <taxon>Dikarya</taxon>
        <taxon>Ascomycota</taxon>
        <taxon>Pezizomycotina</taxon>
        <taxon>Leotiomycetes</taxon>
        <taxon>Helotiales</taxon>
        <taxon>Drepanopezizaceae</taxon>
        <taxon>Diplocarpon</taxon>
    </lineage>
</organism>
<evidence type="ECO:0000259" key="2">
    <source>
        <dbReference type="Pfam" id="PF13840"/>
    </source>
</evidence>
<evidence type="ECO:0000313" key="3">
    <source>
        <dbReference type="EMBL" id="OWP06616.1"/>
    </source>
</evidence>
<keyword evidence="4" id="KW-1185">Reference proteome</keyword>
<dbReference type="Proteomes" id="UP000242519">
    <property type="component" value="Unassembled WGS sequence"/>
</dbReference>